<keyword evidence="3 6" id="KW-0223">Dioxygenase</keyword>
<keyword evidence="7" id="KW-1185">Reference proteome</keyword>
<sequence>MPSSTRTHHKTRTPADTTAIALRLGANRSLWEGLVRYDATSRYYARLAAEPTYEAWLLTWLPGQGTDWHDHGGSAGAFVVLEGVLTEQRAQVQPDGPPRIVPSAQQYAVEAVRPFGTKHIHKVTNNGLAPAISLHVYAPSLSEMNYYREQDGLLRPTDPKLAGVDW</sequence>
<dbReference type="EMBL" id="BAABAB010000006">
    <property type="protein sequence ID" value="GAA3609577.1"/>
    <property type="molecule type" value="Genomic_DNA"/>
</dbReference>
<name>A0ABP6ZL66_9ACTN</name>
<keyword evidence="2" id="KW-0479">Metal-binding</keyword>
<dbReference type="Pfam" id="PF05995">
    <property type="entry name" value="CDO_I"/>
    <property type="match status" value="1"/>
</dbReference>
<evidence type="ECO:0000256" key="1">
    <source>
        <dbReference type="ARBA" id="ARBA00006622"/>
    </source>
</evidence>
<evidence type="ECO:0000256" key="4">
    <source>
        <dbReference type="ARBA" id="ARBA00023002"/>
    </source>
</evidence>
<evidence type="ECO:0000313" key="6">
    <source>
        <dbReference type="EMBL" id="GAA3609577.1"/>
    </source>
</evidence>
<dbReference type="InterPro" id="IPR011051">
    <property type="entry name" value="RmlC_Cupin_sf"/>
</dbReference>
<evidence type="ECO:0000256" key="2">
    <source>
        <dbReference type="ARBA" id="ARBA00022723"/>
    </source>
</evidence>
<proteinExistence type="inferred from homology"/>
<reference evidence="7" key="1">
    <citation type="journal article" date="2019" name="Int. J. Syst. Evol. Microbiol.">
        <title>The Global Catalogue of Microorganisms (GCM) 10K type strain sequencing project: providing services to taxonomists for standard genome sequencing and annotation.</title>
        <authorList>
            <consortium name="The Broad Institute Genomics Platform"/>
            <consortium name="The Broad Institute Genome Sequencing Center for Infectious Disease"/>
            <person name="Wu L."/>
            <person name="Ma J."/>
        </authorList>
    </citation>
    <scope>NUCLEOTIDE SEQUENCE [LARGE SCALE GENOMIC DNA]</scope>
    <source>
        <strain evidence="7">JCM 16929</strain>
    </source>
</reference>
<dbReference type="Gene3D" id="2.60.120.10">
    <property type="entry name" value="Jelly Rolls"/>
    <property type="match status" value="1"/>
</dbReference>
<comment type="caution">
    <text evidence="6">The sequence shown here is derived from an EMBL/GenBank/DDBJ whole genome shotgun (WGS) entry which is preliminary data.</text>
</comment>
<organism evidence="6 7">
    <name type="scientific">Microlunatus ginsengisoli</name>
    <dbReference type="NCBI Taxonomy" id="363863"/>
    <lineage>
        <taxon>Bacteria</taxon>
        <taxon>Bacillati</taxon>
        <taxon>Actinomycetota</taxon>
        <taxon>Actinomycetes</taxon>
        <taxon>Propionibacteriales</taxon>
        <taxon>Propionibacteriaceae</taxon>
        <taxon>Microlunatus</taxon>
    </lineage>
</organism>
<keyword evidence="5" id="KW-0408">Iron</keyword>
<evidence type="ECO:0000256" key="3">
    <source>
        <dbReference type="ARBA" id="ARBA00022964"/>
    </source>
</evidence>
<dbReference type="PANTHER" id="PTHR12918">
    <property type="entry name" value="CYSTEINE DIOXYGENASE"/>
    <property type="match status" value="1"/>
</dbReference>
<gene>
    <name evidence="6" type="ORF">GCM10022236_09040</name>
</gene>
<dbReference type="InterPro" id="IPR010300">
    <property type="entry name" value="CDO_1"/>
</dbReference>
<keyword evidence="4" id="KW-0560">Oxidoreductase</keyword>
<dbReference type="Proteomes" id="UP001501490">
    <property type="component" value="Unassembled WGS sequence"/>
</dbReference>
<comment type="similarity">
    <text evidence="1">Belongs to the cysteine dioxygenase family.</text>
</comment>
<dbReference type="RefSeq" id="WP_344801898.1">
    <property type="nucleotide sequence ID" value="NZ_BAABAB010000006.1"/>
</dbReference>
<evidence type="ECO:0000256" key="5">
    <source>
        <dbReference type="ARBA" id="ARBA00023004"/>
    </source>
</evidence>
<dbReference type="InterPro" id="IPR014710">
    <property type="entry name" value="RmlC-like_jellyroll"/>
</dbReference>
<accession>A0ABP6ZL66</accession>
<dbReference type="SUPFAM" id="SSF51182">
    <property type="entry name" value="RmlC-like cupins"/>
    <property type="match status" value="1"/>
</dbReference>
<evidence type="ECO:0000313" key="7">
    <source>
        <dbReference type="Proteomes" id="UP001501490"/>
    </source>
</evidence>
<dbReference type="GO" id="GO:0051213">
    <property type="term" value="F:dioxygenase activity"/>
    <property type="evidence" value="ECO:0007669"/>
    <property type="project" value="UniProtKB-KW"/>
</dbReference>
<protein>
    <submittedName>
        <fullName evidence="6">Cysteine dioxygenase family protein</fullName>
    </submittedName>
</protein>
<dbReference type="PANTHER" id="PTHR12918:SF1">
    <property type="entry name" value="CYSTEINE DIOXYGENASE TYPE 1"/>
    <property type="match status" value="1"/>
</dbReference>
<dbReference type="CDD" id="cd10548">
    <property type="entry name" value="cupin_CDO"/>
    <property type="match status" value="1"/>
</dbReference>